<dbReference type="Proteomes" id="UP001597169">
    <property type="component" value="Unassembled WGS sequence"/>
</dbReference>
<name>A0ABW3PRB2_9BACL</name>
<dbReference type="InterPro" id="IPR029151">
    <property type="entry name" value="Sensor-like_sf"/>
</dbReference>
<organism evidence="16 17">
    <name type="scientific">Paenibacillus provencensis</name>
    <dbReference type="NCBI Taxonomy" id="441151"/>
    <lineage>
        <taxon>Bacteria</taxon>
        <taxon>Bacillati</taxon>
        <taxon>Bacillota</taxon>
        <taxon>Bacilli</taxon>
        <taxon>Bacillales</taxon>
        <taxon>Paenibacillaceae</taxon>
        <taxon>Paenibacillus</taxon>
    </lineage>
</organism>
<dbReference type="InterPro" id="IPR039506">
    <property type="entry name" value="SPOB_a"/>
</dbReference>
<keyword evidence="17" id="KW-1185">Reference proteome</keyword>
<dbReference type="SUPFAM" id="SSF55890">
    <property type="entry name" value="Sporulation response regulatory protein Spo0B"/>
    <property type="match status" value="1"/>
</dbReference>
<dbReference type="Gene3D" id="3.30.565.10">
    <property type="entry name" value="Histidine kinase-like ATPase, C-terminal domain"/>
    <property type="match status" value="1"/>
</dbReference>
<keyword evidence="6" id="KW-0808">Transferase</keyword>
<dbReference type="InterPro" id="IPR003594">
    <property type="entry name" value="HATPase_dom"/>
</dbReference>
<dbReference type="PANTHER" id="PTHR43547">
    <property type="entry name" value="TWO-COMPONENT HISTIDINE KINASE"/>
    <property type="match status" value="1"/>
</dbReference>
<keyword evidence="12" id="KW-0902">Two-component regulatory system</keyword>
<dbReference type="Pfam" id="PF17203">
    <property type="entry name" value="sCache_3_2"/>
    <property type="match status" value="1"/>
</dbReference>
<dbReference type="SUPFAM" id="SSF55785">
    <property type="entry name" value="PYP-like sensor domain (PAS domain)"/>
    <property type="match status" value="1"/>
</dbReference>
<comment type="subcellular location">
    <subcellularLocation>
        <location evidence="2">Cell membrane</location>
        <topology evidence="2">Multi-pass membrane protein</topology>
    </subcellularLocation>
</comment>
<dbReference type="EC" id="2.7.13.3" evidence="3"/>
<dbReference type="GO" id="GO:0005524">
    <property type="term" value="F:ATP binding"/>
    <property type="evidence" value="ECO:0007669"/>
    <property type="project" value="UniProtKB-KW"/>
</dbReference>
<dbReference type="InterPro" id="IPR004358">
    <property type="entry name" value="Sig_transdc_His_kin-like_C"/>
</dbReference>
<keyword evidence="9" id="KW-0418">Kinase</keyword>
<evidence type="ECO:0000313" key="17">
    <source>
        <dbReference type="Proteomes" id="UP001597169"/>
    </source>
</evidence>
<dbReference type="InterPro" id="IPR035965">
    <property type="entry name" value="PAS-like_dom_sf"/>
</dbReference>
<dbReference type="InterPro" id="IPR033463">
    <property type="entry name" value="sCache_3"/>
</dbReference>
<evidence type="ECO:0000256" key="2">
    <source>
        <dbReference type="ARBA" id="ARBA00004651"/>
    </source>
</evidence>
<evidence type="ECO:0000256" key="5">
    <source>
        <dbReference type="ARBA" id="ARBA00022553"/>
    </source>
</evidence>
<dbReference type="PRINTS" id="PR00344">
    <property type="entry name" value="BCTRLSENSOR"/>
</dbReference>
<dbReference type="PROSITE" id="PS50109">
    <property type="entry name" value="HIS_KIN"/>
    <property type="match status" value="1"/>
</dbReference>
<keyword evidence="4" id="KW-1003">Cell membrane</keyword>
<keyword evidence="8" id="KW-0547">Nucleotide-binding</keyword>
<evidence type="ECO:0000256" key="1">
    <source>
        <dbReference type="ARBA" id="ARBA00000085"/>
    </source>
</evidence>
<dbReference type="SUPFAM" id="SSF103190">
    <property type="entry name" value="Sensory domain-like"/>
    <property type="match status" value="1"/>
</dbReference>
<protein>
    <recommendedName>
        <fullName evidence="3">histidine kinase</fullName>
        <ecNumber evidence="3">2.7.13.3</ecNumber>
    </recommendedName>
</protein>
<sequence>MRTMNKIRVSLFTQIALLISAVLIASLVLFWTVFSLTVDQIITKYMGQQVLTVAKMTAHDPRIIAAFAAPDPSDAIQPIAESIRKETGASYVVIGNKEEIRYSHLDPDRIGEMMKGEDNASVLSGQSIVSEAVGSLGASLRGKAPIRSAEGEIIGIASVGFMTDKINDVGETYRRGLYGFASLLLVFGCAGAYLIARRVKRLFLGLEPEQISFLYRQREATFESIRDAIVAVDKQQNIIHMNKRARELPEWQLFAVGSKLSNPKLQTVMQEVIESKRGVQHGRVFFDDRLYALTAMPIIQGGKVIGVVFTFYAVSEIEQLTNEFSKIKAFSDNMRAQNHEYLNKLNTIYGLLALKHYDKALELITDEVKERQDIIAFLVSSVKDPLIAACLLGKINRAKEMKINLIIDPESRLIDLPVSVDAKSLVTIIGNIIDNGLEAALELRGHEAEVSVSFTDFGNDIVFDIEDNGPGISQDKTGVIFSDGYSSKPGRNRGLGLALVNHELEALHGAIYIDKSGAGGARFTVVIPKLS</sequence>
<feature type="domain" description="Histidine kinase" evidence="15">
    <location>
        <begin position="336"/>
        <end position="531"/>
    </location>
</feature>
<proteinExistence type="predicted"/>
<keyword evidence="7 14" id="KW-0812">Transmembrane</keyword>
<evidence type="ECO:0000259" key="15">
    <source>
        <dbReference type="PROSITE" id="PS50109"/>
    </source>
</evidence>
<reference evidence="17" key="1">
    <citation type="journal article" date="2019" name="Int. J. Syst. Evol. Microbiol.">
        <title>The Global Catalogue of Microorganisms (GCM) 10K type strain sequencing project: providing services to taxonomists for standard genome sequencing and annotation.</title>
        <authorList>
            <consortium name="The Broad Institute Genomics Platform"/>
            <consortium name="The Broad Institute Genome Sequencing Center for Infectious Disease"/>
            <person name="Wu L."/>
            <person name="Ma J."/>
        </authorList>
    </citation>
    <scope>NUCLEOTIDE SEQUENCE [LARGE SCALE GENOMIC DNA]</scope>
    <source>
        <strain evidence="17">CCUG 53519</strain>
    </source>
</reference>
<evidence type="ECO:0000313" key="16">
    <source>
        <dbReference type="EMBL" id="MFD1129799.1"/>
    </source>
</evidence>
<comment type="catalytic activity">
    <reaction evidence="1">
        <text>ATP + protein L-histidine = ADP + protein N-phospho-L-histidine.</text>
        <dbReference type="EC" id="2.7.13.3"/>
    </reaction>
</comment>
<dbReference type="PANTHER" id="PTHR43547:SF10">
    <property type="entry name" value="SENSOR HISTIDINE KINASE DCUS"/>
    <property type="match status" value="1"/>
</dbReference>
<dbReference type="EMBL" id="JBHTKX010000002">
    <property type="protein sequence ID" value="MFD1129799.1"/>
    <property type="molecule type" value="Genomic_DNA"/>
</dbReference>
<dbReference type="Pfam" id="PF14689">
    <property type="entry name" value="SPOB_a"/>
    <property type="match status" value="1"/>
</dbReference>
<feature type="transmembrane region" description="Helical" evidence="14">
    <location>
        <begin position="177"/>
        <end position="196"/>
    </location>
</feature>
<dbReference type="SUPFAM" id="SSF55874">
    <property type="entry name" value="ATPase domain of HSP90 chaperone/DNA topoisomerase II/histidine kinase"/>
    <property type="match status" value="1"/>
</dbReference>
<dbReference type="Gene3D" id="3.30.450.20">
    <property type="entry name" value="PAS domain"/>
    <property type="match status" value="2"/>
</dbReference>
<evidence type="ECO:0000256" key="9">
    <source>
        <dbReference type="ARBA" id="ARBA00022777"/>
    </source>
</evidence>
<dbReference type="InterPro" id="IPR005467">
    <property type="entry name" value="His_kinase_dom"/>
</dbReference>
<evidence type="ECO:0000256" key="3">
    <source>
        <dbReference type="ARBA" id="ARBA00012438"/>
    </source>
</evidence>
<comment type="caution">
    <text evidence="16">The sequence shown here is derived from an EMBL/GenBank/DDBJ whole genome shotgun (WGS) entry which is preliminary data.</text>
</comment>
<evidence type="ECO:0000256" key="13">
    <source>
        <dbReference type="ARBA" id="ARBA00023136"/>
    </source>
</evidence>
<evidence type="ECO:0000256" key="4">
    <source>
        <dbReference type="ARBA" id="ARBA00022475"/>
    </source>
</evidence>
<dbReference type="SMART" id="SM00387">
    <property type="entry name" value="HATPase_c"/>
    <property type="match status" value="1"/>
</dbReference>
<gene>
    <name evidence="16" type="ORF">ACFQ3J_16650</name>
</gene>
<accession>A0ABW3PRB2</accession>
<evidence type="ECO:0000256" key="6">
    <source>
        <dbReference type="ARBA" id="ARBA00022679"/>
    </source>
</evidence>
<keyword evidence="5" id="KW-0597">Phosphoprotein</keyword>
<dbReference type="InterPro" id="IPR036890">
    <property type="entry name" value="HATPase_C_sf"/>
</dbReference>
<dbReference type="Pfam" id="PF02518">
    <property type="entry name" value="HATPase_c"/>
    <property type="match status" value="1"/>
</dbReference>
<dbReference type="RefSeq" id="WP_251583089.1">
    <property type="nucleotide sequence ID" value="NZ_JBHTKX010000002.1"/>
</dbReference>
<evidence type="ECO:0000256" key="14">
    <source>
        <dbReference type="SAM" id="Phobius"/>
    </source>
</evidence>
<evidence type="ECO:0000256" key="10">
    <source>
        <dbReference type="ARBA" id="ARBA00022840"/>
    </source>
</evidence>
<evidence type="ECO:0000256" key="8">
    <source>
        <dbReference type="ARBA" id="ARBA00022741"/>
    </source>
</evidence>
<evidence type="ECO:0000256" key="7">
    <source>
        <dbReference type="ARBA" id="ARBA00022692"/>
    </source>
</evidence>
<evidence type="ECO:0000256" key="12">
    <source>
        <dbReference type="ARBA" id="ARBA00023012"/>
    </source>
</evidence>
<keyword evidence="11 14" id="KW-1133">Transmembrane helix</keyword>
<dbReference type="InterPro" id="IPR016120">
    <property type="entry name" value="Sig_transdc_His_kin_SpoOB"/>
</dbReference>
<dbReference type="Gene3D" id="1.10.287.130">
    <property type="match status" value="1"/>
</dbReference>
<evidence type="ECO:0000256" key="11">
    <source>
        <dbReference type="ARBA" id="ARBA00022989"/>
    </source>
</evidence>
<keyword evidence="13 14" id="KW-0472">Membrane</keyword>
<keyword evidence="10 16" id="KW-0067">ATP-binding</keyword>